<dbReference type="SUPFAM" id="SSF52540">
    <property type="entry name" value="P-loop containing nucleoside triphosphate hydrolases"/>
    <property type="match status" value="1"/>
</dbReference>
<dbReference type="AlphaFoldDB" id="A0A7W4YFZ6"/>
<feature type="domain" description="NadR/Ttd14 AAA" evidence="1">
    <location>
        <begin position="2"/>
        <end position="148"/>
    </location>
</feature>
<dbReference type="EMBL" id="JACHWJ010000003">
    <property type="protein sequence ID" value="MBB2958173.1"/>
    <property type="molecule type" value="Genomic_DNA"/>
</dbReference>
<organism evidence="2 3">
    <name type="scientific">Pseudoclavibacter helvolus</name>
    <dbReference type="NCBI Taxonomy" id="255205"/>
    <lineage>
        <taxon>Bacteria</taxon>
        <taxon>Bacillati</taxon>
        <taxon>Actinomycetota</taxon>
        <taxon>Actinomycetes</taxon>
        <taxon>Micrococcales</taxon>
        <taxon>Microbacteriaceae</taxon>
        <taxon>Pseudoclavibacter</taxon>
    </lineage>
</organism>
<evidence type="ECO:0000259" key="1">
    <source>
        <dbReference type="Pfam" id="PF13521"/>
    </source>
</evidence>
<dbReference type="Gene3D" id="3.40.50.300">
    <property type="entry name" value="P-loop containing nucleotide triphosphate hydrolases"/>
    <property type="match status" value="1"/>
</dbReference>
<reference evidence="2 3" key="1">
    <citation type="submission" date="2020-08" db="EMBL/GenBank/DDBJ databases">
        <title>Sequencing the genomes of 1000 actinobacteria strains.</title>
        <authorList>
            <person name="Klenk H.-P."/>
        </authorList>
    </citation>
    <scope>NUCLEOTIDE SEQUENCE [LARGE SCALE GENOMIC DNA]</scope>
    <source>
        <strain evidence="2 3">DSM 20419</strain>
    </source>
</reference>
<comment type="caution">
    <text evidence="2">The sequence shown here is derived from an EMBL/GenBank/DDBJ whole genome shotgun (WGS) entry which is preliminary data.</text>
</comment>
<dbReference type="InterPro" id="IPR038727">
    <property type="entry name" value="NadR/Ttd14_AAA_dom"/>
</dbReference>
<sequence>MRIVVSGTHASGKSTLISDFAAAHPEFTVLPDPFEELPDDSFDELDAGLFSRQLDIAARRLAEFPEGSDLIAERGPLDFLAYLHALEALGRIGESTSALERAAAVTQRAAEHADLLVLLSLGYSDQIRVGDDEDPELRLAMNAALLDLAGDPDLAGTRILELGGTQAERLAQLEAALRNT</sequence>
<protein>
    <submittedName>
        <fullName evidence="2">Putative ATPase</fullName>
    </submittedName>
</protein>
<evidence type="ECO:0000313" key="3">
    <source>
        <dbReference type="Proteomes" id="UP000545286"/>
    </source>
</evidence>
<dbReference type="Proteomes" id="UP000545286">
    <property type="component" value="Unassembled WGS sequence"/>
</dbReference>
<accession>A0A7W4YFZ6</accession>
<gene>
    <name evidence="2" type="ORF">FHX72_002318</name>
</gene>
<proteinExistence type="predicted"/>
<name>A0A7W4YFZ6_9MICO</name>
<evidence type="ECO:0000313" key="2">
    <source>
        <dbReference type="EMBL" id="MBB2958173.1"/>
    </source>
</evidence>
<dbReference type="InterPro" id="IPR027417">
    <property type="entry name" value="P-loop_NTPase"/>
</dbReference>
<keyword evidence="3" id="KW-1185">Reference proteome</keyword>
<dbReference type="Pfam" id="PF13521">
    <property type="entry name" value="AAA_28"/>
    <property type="match status" value="1"/>
</dbReference>
<dbReference type="RefSeq" id="WP_183625108.1">
    <property type="nucleotide sequence ID" value="NZ_JACHWJ010000003.1"/>
</dbReference>